<proteinExistence type="predicted"/>
<evidence type="ECO:0000313" key="1">
    <source>
        <dbReference type="EMBL" id="MDC8013740.1"/>
    </source>
</evidence>
<keyword evidence="2" id="KW-1185">Reference proteome</keyword>
<dbReference type="Proteomes" id="UP001139971">
    <property type="component" value="Unassembled WGS sequence"/>
</dbReference>
<comment type="caution">
    <text evidence="1">The sequence shown here is derived from an EMBL/GenBank/DDBJ whole genome shotgun (WGS) entry which is preliminary data.</text>
</comment>
<evidence type="ECO:0000313" key="2">
    <source>
        <dbReference type="Proteomes" id="UP001139971"/>
    </source>
</evidence>
<sequence length="158" mass="18145">MMIEAIRCEIDGVVVDSNLVGVDTYEFGRRIPLEYAMTFSVDISRSCVNEKFGDFYKKFIEKESEDEGFNEELSGVYLDLVNAGYPSLEKMFVEHSLLLADVIYRVLPGEFMGFIFGSSNSLYEKKYMLQTLSGVYADHDWVRCKGFAFLNVGFQKKR</sequence>
<name>A0A9X4BH63_9GAMM</name>
<protein>
    <submittedName>
        <fullName evidence="1">Uncharacterized protein</fullName>
    </submittedName>
</protein>
<organism evidence="1 2">
    <name type="scientific">Tahibacter soli</name>
    <dbReference type="NCBI Taxonomy" id="2983605"/>
    <lineage>
        <taxon>Bacteria</taxon>
        <taxon>Pseudomonadati</taxon>
        <taxon>Pseudomonadota</taxon>
        <taxon>Gammaproteobacteria</taxon>
        <taxon>Lysobacterales</taxon>
        <taxon>Rhodanobacteraceae</taxon>
        <taxon>Tahibacter</taxon>
    </lineage>
</organism>
<dbReference type="EMBL" id="JAOVZO020000018">
    <property type="protein sequence ID" value="MDC8013740.1"/>
    <property type="molecule type" value="Genomic_DNA"/>
</dbReference>
<accession>A0A9X4BH63</accession>
<dbReference type="AlphaFoldDB" id="A0A9X4BH63"/>
<reference evidence="1" key="1">
    <citation type="submission" date="2023-02" db="EMBL/GenBank/DDBJ databases">
        <title>Tahibacter soli sp. nov. isolated from soil.</title>
        <authorList>
            <person name="Baek J.H."/>
            <person name="Lee J.K."/>
            <person name="Choi D.G."/>
            <person name="Jeon C.O."/>
        </authorList>
    </citation>
    <scope>NUCLEOTIDE SEQUENCE</scope>
    <source>
        <strain evidence="1">BL</strain>
    </source>
</reference>
<gene>
    <name evidence="1" type="ORF">OD750_014455</name>
</gene>
<dbReference type="RefSeq" id="WP_263544596.1">
    <property type="nucleotide sequence ID" value="NZ_JAOVZO020000018.1"/>
</dbReference>